<dbReference type="RefSeq" id="WP_272007947.1">
    <property type="nucleotide sequence ID" value="NZ_JAQNDN010000024.1"/>
</dbReference>
<evidence type="ECO:0000313" key="3">
    <source>
        <dbReference type="Proteomes" id="UP001217838"/>
    </source>
</evidence>
<reference evidence="2 3" key="1">
    <citation type="submission" date="2022-11" db="EMBL/GenBank/DDBJ databases">
        <title>Minimal conservation of predation-associated metabolite biosynthetic gene clusters underscores biosynthetic potential of Myxococcota including descriptions for ten novel species: Archangium lansinium sp. nov., Myxococcus landrumus sp. nov., Nannocystis bai.</title>
        <authorList>
            <person name="Ahearne A."/>
            <person name="Stevens C."/>
            <person name="Dowd S."/>
        </authorList>
    </citation>
    <scope>NUCLEOTIDE SEQUENCE [LARGE SCALE GENOMIC DNA]</scope>
    <source>
        <strain evidence="2 3">NCELM</strain>
    </source>
</reference>
<feature type="compositionally biased region" description="Basic and acidic residues" evidence="1">
    <location>
        <begin position="40"/>
        <end position="49"/>
    </location>
</feature>
<evidence type="ECO:0000256" key="1">
    <source>
        <dbReference type="SAM" id="MobiDB-lite"/>
    </source>
</evidence>
<dbReference type="EMBL" id="JAQNDN010000024">
    <property type="protein sequence ID" value="MDC0674050.1"/>
    <property type="molecule type" value="Genomic_DNA"/>
</dbReference>
<accession>A0ABT5BKD5</accession>
<proteinExistence type="predicted"/>
<evidence type="ECO:0000313" key="2">
    <source>
        <dbReference type="EMBL" id="MDC0674050.1"/>
    </source>
</evidence>
<keyword evidence="3" id="KW-1185">Reference proteome</keyword>
<protein>
    <submittedName>
        <fullName evidence="2">Uncharacterized protein</fullName>
    </submittedName>
</protein>
<feature type="region of interest" description="Disordered" evidence="1">
    <location>
        <begin position="1"/>
        <end position="21"/>
    </location>
</feature>
<feature type="region of interest" description="Disordered" evidence="1">
    <location>
        <begin position="31"/>
        <end position="50"/>
    </location>
</feature>
<name>A0ABT5BKD5_9BACT</name>
<gene>
    <name evidence="2" type="ORF">POL58_40260</name>
</gene>
<comment type="caution">
    <text evidence="2">The sequence shown here is derived from an EMBL/GenBank/DDBJ whole genome shotgun (WGS) entry which is preliminary data.</text>
</comment>
<sequence length="59" mass="6704">MRPALEKQKQVPSKKIPGKRTPTLQIELELPRVPADELDERPPLPEPSERGVAIVDFYV</sequence>
<dbReference type="Proteomes" id="UP001217838">
    <property type="component" value="Unassembled WGS sequence"/>
</dbReference>
<organism evidence="2 3">
    <name type="scientific">Nannocystis radixulma</name>
    <dbReference type="NCBI Taxonomy" id="2995305"/>
    <lineage>
        <taxon>Bacteria</taxon>
        <taxon>Pseudomonadati</taxon>
        <taxon>Myxococcota</taxon>
        <taxon>Polyangia</taxon>
        <taxon>Nannocystales</taxon>
        <taxon>Nannocystaceae</taxon>
        <taxon>Nannocystis</taxon>
    </lineage>
</organism>